<evidence type="ECO:0000313" key="1">
    <source>
        <dbReference type="EMBL" id="KAJ8874251.1"/>
    </source>
</evidence>
<comment type="caution">
    <text evidence="1">The sequence shown here is derived from an EMBL/GenBank/DDBJ whole genome shotgun (WGS) entry which is preliminary data.</text>
</comment>
<organism evidence="1 2">
    <name type="scientific">Dryococelus australis</name>
    <dbReference type="NCBI Taxonomy" id="614101"/>
    <lineage>
        <taxon>Eukaryota</taxon>
        <taxon>Metazoa</taxon>
        <taxon>Ecdysozoa</taxon>
        <taxon>Arthropoda</taxon>
        <taxon>Hexapoda</taxon>
        <taxon>Insecta</taxon>
        <taxon>Pterygota</taxon>
        <taxon>Neoptera</taxon>
        <taxon>Polyneoptera</taxon>
        <taxon>Phasmatodea</taxon>
        <taxon>Verophasmatodea</taxon>
        <taxon>Anareolatae</taxon>
        <taxon>Phasmatidae</taxon>
        <taxon>Eurycanthinae</taxon>
        <taxon>Dryococelus</taxon>
    </lineage>
</organism>
<keyword evidence="2" id="KW-1185">Reference proteome</keyword>
<reference evidence="1 2" key="1">
    <citation type="submission" date="2023-02" db="EMBL/GenBank/DDBJ databases">
        <title>LHISI_Scaffold_Assembly.</title>
        <authorList>
            <person name="Stuart O.P."/>
            <person name="Cleave R."/>
            <person name="Magrath M.J.L."/>
            <person name="Mikheyev A.S."/>
        </authorList>
    </citation>
    <scope>NUCLEOTIDE SEQUENCE [LARGE SCALE GENOMIC DNA]</scope>
    <source>
        <strain evidence="1">Daus_M_001</strain>
        <tissue evidence="1">Leg muscle</tissue>
    </source>
</reference>
<accession>A0ABQ9GQH9</accession>
<dbReference type="Proteomes" id="UP001159363">
    <property type="component" value="Chromosome 9"/>
</dbReference>
<dbReference type="PANTHER" id="PTHR45913">
    <property type="entry name" value="EPM2A-INTERACTING PROTEIN 1"/>
    <property type="match status" value="1"/>
</dbReference>
<dbReference type="PANTHER" id="PTHR45913:SF5">
    <property type="entry name" value="GENERAL TRANSCRIPTION FACTOR II-I REPEAT DOMAIN-CONTAINING PROTEIN 2A-LIKE PROTEIN"/>
    <property type="match status" value="1"/>
</dbReference>
<protein>
    <submittedName>
        <fullName evidence="1">Uncharacterized protein</fullName>
    </submittedName>
</protein>
<dbReference type="EMBL" id="JARBHB010000010">
    <property type="protein sequence ID" value="KAJ8874251.1"/>
    <property type="molecule type" value="Genomic_DNA"/>
</dbReference>
<name>A0ABQ9GQH9_9NEOP</name>
<gene>
    <name evidence="1" type="ORF">PR048_025094</name>
</gene>
<sequence>MKVESVDQLCDDNWLQDLAFMVAITGHLNDLSLKMQGKDQLVISMYDRIKAFKLKLNLWEGQLNGGNLIHFTTCQYFRKSHRGDPSSFDVQKADSNVQMELIDIQYDTVLKNKFNEVVIAKFYSYLPSQCSEMRQFVATILEMFGSTYI</sequence>
<proteinExistence type="predicted"/>
<evidence type="ECO:0000313" key="2">
    <source>
        <dbReference type="Proteomes" id="UP001159363"/>
    </source>
</evidence>